<keyword evidence="5 11" id="KW-0808">Transferase</keyword>
<evidence type="ECO:0000256" key="4">
    <source>
        <dbReference type="ARBA" id="ARBA00022516"/>
    </source>
</evidence>
<feature type="binding site" evidence="11">
    <location>
        <position position="58"/>
    </location>
    <ligand>
        <name>Mg(2+)</name>
        <dbReference type="ChEBI" id="CHEBI:18420"/>
    </ligand>
</feature>
<evidence type="ECO:0000313" key="14">
    <source>
        <dbReference type="Proteomes" id="UP000074108"/>
    </source>
</evidence>
<evidence type="ECO:0000256" key="11">
    <source>
        <dbReference type="HAMAP-Rule" id="MF_00101"/>
    </source>
</evidence>
<dbReference type="PATRIC" id="fig|1150625.3.peg.2868"/>
<dbReference type="SUPFAM" id="SSF56214">
    <property type="entry name" value="4'-phosphopantetheinyl transferase"/>
    <property type="match status" value="1"/>
</dbReference>
<evidence type="ECO:0000256" key="1">
    <source>
        <dbReference type="ARBA" id="ARBA00001946"/>
    </source>
</evidence>
<proteinExistence type="inferred from homology"/>
<name>A0A147K5G6_9BACI</name>
<dbReference type="InterPro" id="IPR004568">
    <property type="entry name" value="Ppantetheine-prot_Trfase_dom"/>
</dbReference>
<dbReference type="EC" id="2.7.8.7" evidence="11"/>
<dbReference type="GO" id="GO:0008897">
    <property type="term" value="F:holo-[acyl-carrier-protein] synthase activity"/>
    <property type="evidence" value="ECO:0007669"/>
    <property type="project" value="UniProtKB-UniRule"/>
</dbReference>
<comment type="similarity">
    <text evidence="11">Belongs to the P-Pant transferase superfamily. AcpS family.</text>
</comment>
<keyword evidence="4 11" id="KW-0444">Lipid biosynthesis</keyword>
<comment type="catalytic activity">
    <reaction evidence="11">
        <text>apo-[ACP] + CoA = holo-[ACP] + adenosine 3',5'-bisphosphate + H(+)</text>
        <dbReference type="Rhea" id="RHEA:12068"/>
        <dbReference type="Rhea" id="RHEA-COMP:9685"/>
        <dbReference type="Rhea" id="RHEA-COMP:9690"/>
        <dbReference type="ChEBI" id="CHEBI:15378"/>
        <dbReference type="ChEBI" id="CHEBI:29999"/>
        <dbReference type="ChEBI" id="CHEBI:57287"/>
        <dbReference type="ChEBI" id="CHEBI:58343"/>
        <dbReference type="ChEBI" id="CHEBI:64479"/>
        <dbReference type="EC" id="2.7.8.7"/>
    </reaction>
</comment>
<reference evidence="13 14" key="1">
    <citation type="journal article" date="2016" name="Front. Microbiol.">
        <title>Microevolution Analysis of Bacillus coahuilensis Unveils Differences in Phosphorus Acquisition Strategies and Their Regulation.</title>
        <authorList>
            <person name="Gomez-Lunar Z."/>
            <person name="Hernandez-Gonzalez I."/>
            <person name="Rodriguez-Torres M.D."/>
            <person name="Souza V."/>
            <person name="Olmedo-Alvarez G."/>
        </authorList>
    </citation>
    <scope>NUCLEOTIDE SEQUENCE [LARGE SCALE GENOMIC DNA]</scope>
    <source>
        <strain evidence="14">p1.1.43</strain>
    </source>
</reference>
<dbReference type="GO" id="GO:0019878">
    <property type="term" value="P:lysine biosynthetic process via aminoadipic acid"/>
    <property type="evidence" value="ECO:0007669"/>
    <property type="project" value="TreeGrafter"/>
</dbReference>
<keyword evidence="8 11" id="KW-0460">Magnesium</keyword>
<dbReference type="PANTHER" id="PTHR12215">
    <property type="entry name" value="PHOSPHOPANTETHEINE TRANSFERASE"/>
    <property type="match status" value="1"/>
</dbReference>
<dbReference type="EMBL" id="LDYG01000046">
    <property type="protein sequence ID" value="KUP04881.1"/>
    <property type="molecule type" value="Genomic_DNA"/>
</dbReference>
<dbReference type="NCBIfam" id="TIGR00556">
    <property type="entry name" value="pantethn_trn"/>
    <property type="match status" value="1"/>
</dbReference>
<dbReference type="Gene3D" id="3.90.470.20">
    <property type="entry name" value="4'-phosphopantetheinyl transferase domain"/>
    <property type="match status" value="1"/>
</dbReference>
<dbReference type="NCBIfam" id="TIGR00516">
    <property type="entry name" value="acpS"/>
    <property type="match status" value="1"/>
</dbReference>
<keyword evidence="14" id="KW-1185">Reference proteome</keyword>
<evidence type="ECO:0000256" key="6">
    <source>
        <dbReference type="ARBA" id="ARBA00022723"/>
    </source>
</evidence>
<dbReference type="GO" id="GO:0000287">
    <property type="term" value="F:magnesium ion binding"/>
    <property type="evidence" value="ECO:0007669"/>
    <property type="project" value="UniProtKB-UniRule"/>
</dbReference>
<evidence type="ECO:0000256" key="5">
    <source>
        <dbReference type="ARBA" id="ARBA00022679"/>
    </source>
</evidence>
<dbReference type="InterPro" id="IPR037143">
    <property type="entry name" value="4-PPantetheinyl_Trfase_dom_sf"/>
</dbReference>
<dbReference type="GO" id="GO:0005829">
    <property type="term" value="C:cytosol"/>
    <property type="evidence" value="ECO:0007669"/>
    <property type="project" value="TreeGrafter"/>
</dbReference>
<gene>
    <name evidence="11" type="primary">acpS</name>
    <name evidence="13" type="ORF">Q75_13675</name>
</gene>
<dbReference type="AlphaFoldDB" id="A0A147K5G6"/>
<dbReference type="InterPro" id="IPR002582">
    <property type="entry name" value="ACPS"/>
</dbReference>
<evidence type="ECO:0000256" key="8">
    <source>
        <dbReference type="ARBA" id="ARBA00022842"/>
    </source>
</evidence>
<evidence type="ECO:0000256" key="7">
    <source>
        <dbReference type="ARBA" id="ARBA00022832"/>
    </source>
</evidence>
<evidence type="ECO:0000313" key="13">
    <source>
        <dbReference type="EMBL" id="KUP04881.1"/>
    </source>
</evidence>
<comment type="cofactor">
    <cofactor evidence="1 11">
        <name>Mg(2+)</name>
        <dbReference type="ChEBI" id="CHEBI:18420"/>
    </cofactor>
</comment>
<evidence type="ECO:0000256" key="2">
    <source>
        <dbReference type="ARBA" id="ARBA00010990"/>
    </source>
</evidence>
<dbReference type="InterPro" id="IPR050559">
    <property type="entry name" value="P-Pant_transferase_sf"/>
</dbReference>
<keyword evidence="7 11" id="KW-0276">Fatty acid metabolism</keyword>
<keyword evidence="3 11" id="KW-0963">Cytoplasm</keyword>
<comment type="subcellular location">
    <subcellularLocation>
        <location evidence="11">Cytoplasm</location>
    </subcellularLocation>
</comment>
<keyword evidence="6 11" id="KW-0479">Metal-binding</keyword>
<dbReference type="PANTHER" id="PTHR12215:SF10">
    <property type="entry name" value="L-AMINOADIPATE-SEMIALDEHYDE DEHYDROGENASE-PHOSPHOPANTETHEINYL TRANSFERASE"/>
    <property type="match status" value="1"/>
</dbReference>
<dbReference type="InterPro" id="IPR008278">
    <property type="entry name" value="4-PPantetheinyl_Trfase_dom"/>
</dbReference>
<sequence length="122" mass="13922">MIEGIGLDIIELRRIDRLRKKQTRFAERILTERELEIFNDLSDRRQTEFLAGRFAVKEAFSKAKGTGIGKDLSFTDIEVLRAETGQPTITLPLDYQSSSFVSISHSEDYAVAQVVLMKKIEN</sequence>
<evidence type="ECO:0000259" key="12">
    <source>
        <dbReference type="Pfam" id="PF01648"/>
    </source>
</evidence>
<dbReference type="OrthoDB" id="517356at2"/>
<protein>
    <recommendedName>
        <fullName evidence="11">Holo-[acyl-carrier-protein] synthase</fullName>
        <shortName evidence="11">Holo-ACP synthase</shortName>
        <ecNumber evidence="11">2.7.8.7</ecNumber>
    </recommendedName>
    <alternativeName>
        <fullName evidence="11">4'-phosphopantetheinyl transferase AcpS</fullName>
    </alternativeName>
</protein>
<dbReference type="STRING" id="1150625.Q75_13675"/>
<keyword evidence="9 11" id="KW-0443">Lipid metabolism</keyword>
<dbReference type="Proteomes" id="UP000074108">
    <property type="component" value="Unassembled WGS sequence"/>
</dbReference>
<comment type="similarity">
    <text evidence="2">Belongs to the P-Pant transferase superfamily. Gsp/Sfp/HetI/AcpT family.</text>
</comment>
<dbReference type="RefSeq" id="WP_059351677.1">
    <property type="nucleotide sequence ID" value="NZ_LDYG01000046.1"/>
</dbReference>
<evidence type="ECO:0000256" key="9">
    <source>
        <dbReference type="ARBA" id="ARBA00023098"/>
    </source>
</evidence>
<feature type="binding site" evidence="11">
    <location>
        <position position="8"/>
    </location>
    <ligand>
        <name>Mg(2+)</name>
        <dbReference type="ChEBI" id="CHEBI:18420"/>
    </ligand>
</feature>
<accession>A0A147K5G6</accession>
<comment type="function">
    <text evidence="11">Transfers the 4'-phosphopantetheine moiety from coenzyme A to a Ser of acyl-carrier-protein.</text>
</comment>
<dbReference type="GO" id="GO:0006633">
    <property type="term" value="P:fatty acid biosynthetic process"/>
    <property type="evidence" value="ECO:0007669"/>
    <property type="project" value="UniProtKB-UniRule"/>
</dbReference>
<evidence type="ECO:0000256" key="3">
    <source>
        <dbReference type="ARBA" id="ARBA00022490"/>
    </source>
</evidence>
<dbReference type="HAMAP" id="MF_00101">
    <property type="entry name" value="AcpS"/>
    <property type="match status" value="1"/>
</dbReference>
<organism evidence="13 14">
    <name type="scientific">Bacillus coahuilensis p1.1.43</name>
    <dbReference type="NCBI Taxonomy" id="1150625"/>
    <lineage>
        <taxon>Bacteria</taxon>
        <taxon>Bacillati</taxon>
        <taxon>Bacillota</taxon>
        <taxon>Bacilli</taxon>
        <taxon>Bacillales</taxon>
        <taxon>Bacillaceae</taxon>
        <taxon>Bacillus</taxon>
    </lineage>
</organism>
<comment type="caution">
    <text evidence="13">The sequence shown here is derived from an EMBL/GenBank/DDBJ whole genome shotgun (WGS) entry which is preliminary data.</text>
</comment>
<feature type="domain" description="4'-phosphopantetheinyl transferase" evidence="12">
    <location>
        <begin position="4"/>
        <end position="113"/>
    </location>
</feature>
<keyword evidence="10 11" id="KW-0275">Fatty acid biosynthesis</keyword>
<dbReference type="Pfam" id="PF01648">
    <property type="entry name" value="ACPS"/>
    <property type="match status" value="1"/>
</dbReference>
<evidence type="ECO:0000256" key="10">
    <source>
        <dbReference type="ARBA" id="ARBA00023160"/>
    </source>
</evidence>